<keyword evidence="1" id="KW-1133">Transmembrane helix</keyword>
<proteinExistence type="predicted"/>
<dbReference type="EMBL" id="PGEY01000001">
    <property type="protein sequence ID" value="PJJ43443.1"/>
    <property type="molecule type" value="Genomic_DNA"/>
</dbReference>
<comment type="caution">
    <text evidence="2">The sequence shown here is derived from an EMBL/GenBank/DDBJ whole genome shotgun (WGS) entry which is preliminary data.</text>
</comment>
<evidence type="ECO:0000313" key="2">
    <source>
        <dbReference type="EMBL" id="PJJ43443.1"/>
    </source>
</evidence>
<accession>A0ABX4MVV8</accession>
<evidence type="ECO:0000256" key="1">
    <source>
        <dbReference type="SAM" id="Phobius"/>
    </source>
</evidence>
<evidence type="ECO:0008006" key="4">
    <source>
        <dbReference type="Google" id="ProtNLM"/>
    </source>
</evidence>
<evidence type="ECO:0000313" key="3">
    <source>
        <dbReference type="Proteomes" id="UP000229263"/>
    </source>
</evidence>
<gene>
    <name evidence="2" type="ORF">ATK23_0630</name>
</gene>
<keyword evidence="1" id="KW-0812">Transmembrane</keyword>
<protein>
    <recommendedName>
        <fullName evidence="4">Flp pilus-assembly TadE/G-like protein</fullName>
    </recommendedName>
</protein>
<organism evidence="2 3">
    <name type="scientific">Glutamicibacter mysorens</name>
    <dbReference type="NCBI Taxonomy" id="257984"/>
    <lineage>
        <taxon>Bacteria</taxon>
        <taxon>Bacillati</taxon>
        <taxon>Actinomycetota</taxon>
        <taxon>Actinomycetes</taxon>
        <taxon>Micrococcales</taxon>
        <taxon>Micrococcaceae</taxon>
        <taxon>Glutamicibacter</taxon>
    </lineage>
</organism>
<keyword evidence="3" id="KW-1185">Reference proteome</keyword>
<sequence length="151" mass="15917">MARPQRAVLNLRNEDGQSLVLAIGLCAITLLTISVVLAASAVNLKARQLLSIADGAVVAAVDEFEFVADNGNPRIQLDQQRVQQAVQQYLSDVGAAGRVENLRIGRVQIMPDGQGANLQLSGSVQPPIVGWLVPGGVPISVESSARTVLSR</sequence>
<feature type="transmembrane region" description="Helical" evidence="1">
    <location>
        <begin position="20"/>
        <end position="42"/>
    </location>
</feature>
<dbReference type="Proteomes" id="UP000229263">
    <property type="component" value="Unassembled WGS sequence"/>
</dbReference>
<name>A0ABX4MVV8_9MICC</name>
<keyword evidence="1" id="KW-0472">Membrane</keyword>
<reference evidence="2 3" key="1">
    <citation type="submission" date="2017-11" db="EMBL/GenBank/DDBJ databases">
        <title>Sequencing the genomes of 1000 actinobacteria strains.</title>
        <authorList>
            <person name="Klenk H.-P."/>
        </authorList>
    </citation>
    <scope>NUCLEOTIDE SEQUENCE [LARGE SCALE GENOMIC DNA]</scope>
    <source>
        <strain evidence="2 3">DSM 12798</strain>
    </source>
</reference>